<comment type="caution">
    <text evidence="5">The sequence shown here is derived from an EMBL/GenBank/DDBJ whole genome shotgun (WGS) entry which is preliminary data.</text>
</comment>
<sequence>MTISTMIFIALLTLWVAEWFIFKESPRLRKEVLRGSIKVKGLVAFTFVLSLAMAFHLGQLNIEPMWMAKSCGLFFLILGIALRYWTYAVTRTYFSRGLSYDENRPLFSHGPFRLHRHPYQTGFFFMTLGVCLYISGHWFVLLTTFTVLGSALHYRMSLEEEVLKKVYGEIYAYWCRHRFRIFPYLY</sequence>
<dbReference type="GO" id="GO:0012505">
    <property type="term" value="C:endomembrane system"/>
    <property type="evidence" value="ECO:0007669"/>
    <property type="project" value="UniProtKB-SubCell"/>
</dbReference>
<protein>
    <recommendedName>
        <fullName evidence="7">Protein-S-isoprenylcysteine O-methyltransferase Ste14</fullName>
    </recommendedName>
</protein>
<evidence type="ECO:0000256" key="4">
    <source>
        <dbReference type="ARBA" id="ARBA00023136"/>
    </source>
</evidence>
<organism evidence="5 6">
    <name type="scientific">Alteribacter keqinensis</name>
    <dbReference type="NCBI Taxonomy" id="2483800"/>
    <lineage>
        <taxon>Bacteria</taxon>
        <taxon>Bacillati</taxon>
        <taxon>Bacillota</taxon>
        <taxon>Bacilli</taxon>
        <taxon>Bacillales</taxon>
        <taxon>Bacillaceae</taxon>
        <taxon>Alteribacter</taxon>
    </lineage>
</organism>
<dbReference type="AlphaFoldDB" id="A0A3M7TPB1"/>
<dbReference type="EMBL" id="RHIB01000002">
    <property type="protein sequence ID" value="RNA67464.1"/>
    <property type="molecule type" value="Genomic_DNA"/>
</dbReference>
<evidence type="ECO:0000256" key="3">
    <source>
        <dbReference type="ARBA" id="ARBA00022989"/>
    </source>
</evidence>
<name>A0A3M7TPB1_9BACI</name>
<dbReference type="PANTHER" id="PTHR43847:SF1">
    <property type="entry name" value="BLL3993 PROTEIN"/>
    <property type="match status" value="1"/>
</dbReference>
<evidence type="ECO:0000256" key="1">
    <source>
        <dbReference type="ARBA" id="ARBA00004127"/>
    </source>
</evidence>
<dbReference type="OrthoDB" id="5471300at2"/>
<dbReference type="Proteomes" id="UP000278746">
    <property type="component" value="Unassembled WGS sequence"/>
</dbReference>
<dbReference type="PANTHER" id="PTHR43847">
    <property type="entry name" value="BLL3993 PROTEIN"/>
    <property type="match status" value="1"/>
</dbReference>
<reference evidence="5 6" key="1">
    <citation type="submission" date="2018-10" db="EMBL/GenBank/DDBJ databases">
        <title>Bacillus Keqinensis sp. nov., a moderately halophilic bacterium isolated from a saline-alkaline lake.</title>
        <authorList>
            <person name="Wang H."/>
        </authorList>
    </citation>
    <scope>NUCLEOTIDE SEQUENCE [LARGE SCALE GENOMIC DNA]</scope>
    <source>
        <strain evidence="5 6">KQ-3</strain>
    </source>
</reference>
<gene>
    <name evidence="5" type="ORF">EBO34_12055</name>
</gene>
<evidence type="ECO:0000256" key="2">
    <source>
        <dbReference type="ARBA" id="ARBA00022692"/>
    </source>
</evidence>
<dbReference type="InterPro" id="IPR007318">
    <property type="entry name" value="Phopholipid_MeTrfase"/>
</dbReference>
<dbReference type="InterPro" id="IPR052527">
    <property type="entry name" value="Metal_cation-efflux_comp"/>
</dbReference>
<evidence type="ECO:0008006" key="7">
    <source>
        <dbReference type="Google" id="ProtNLM"/>
    </source>
</evidence>
<keyword evidence="6" id="KW-1185">Reference proteome</keyword>
<comment type="subcellular location">
    <subcellularLocation>
        <location evidence="1">Endomembrane system</location>
        <topology evidence="1">Multi-pass membrane protein</topology>
    </subcellularLocation>
</comment>
<dbReference type="RefSeq" id="WP_122898883.1">
    <property type="nucleotide sequence ID" value="NZ_RHIB01000002.1"/>
</dbReference>
<accession>A0A3M7TPB1</accession>
<evidence type="ECO:0000313" key="5">
    <source>
        <dbReference type="EMBL" id="RNA67464.1"/>
    </source>
</evidence>
<keyword evidence="4" id="KW-0472">Membrane</keyword>
<dbReference type="Gene3D" id="1.20.120.1630">
    <property type="match status" value="1"/>
</dbReference>
<proteinExistence type="predicted"/>
<dbReference type="Pfam" id="PF04191">
    <property type="entry name" value="PEMT"/>
    <property type="match status" value="1"/>
</dbReference>
<evidence type="ECO:0000313" key="6">
    <source>
        <dbReference type="Proteomes" id="UP000278746"/>
    </source>
</evidence>
<keyword evidence="2" id="KW-0812">Transmembrane</keyword>
<keyword evidence="3" id="KW-1133">Transmembrane helix</keyword>